<gene>
    <name evidence="2" type="ORF">G9H61_06615</name>
</gene>
<comment type="caution">
    <text evidence="2">The sequence shown here is derived from an EMBL/GenBank/DDBJ whole genome shotgun (WGS) entry which is preliminary data.</text>
</comment>
<dbReference type="Pfam" id="PF01408">
    <property type="entry name" value="GFO_IDH_MocA"/>
    <property type="match status" value="1"/>
</dbReference>
<dbReference type="EMBL" id="JAANOH010000002">
    <property type="protein sequence ID" value="MCZ2475110.1"/>
    <property type="molecule type" value="Genomic_DNA"/>
</dbReference>
<keyword evidence="3" id="KW-1185">Reference proteome</keyword>
<dbReference type="Gene3D" id="3.40.50.720">
    <property type="entry name" value="NAD(P)-binding Rossmann-like Domain"/>
    <property type="match status" value="1"/>
</dbReference>
<feature type="domain" description="Gfo/Idh/MocA-like oxidoreductase N-terminal" evidence="1">
    <location>
        <begin position="27"/>
        <end position="124"/>
    </location>
</feature>
<organism evidence="2 3">
    <name type="scientific">Aquirufa ecclesiirivi</name>
    <dbReference type="NCBI Taxonomy" id="2715124"/>
    <lineage>
        <taxon>Bacteria</taxon>
        <taxon>Pseudomonadati</taxon>
        <taxon>Bacteroidota</taxon>
        <taxon>Cytophagia</taxon>
        <taxon>Cytophagales</taxon>
        <taxon>Flectobacillaceae</taxon>
        <taxon>Aquirufa</taxon>
    </lineage>
</organism>
<proteinExistence type="predicted"/>
<name>A0ABT4JH92_9BACT</name>
<dbReference type="SUPFAM" id="SSF51735">
    <property type="entry name" value="NAD(P)-binding Rossmann-fold domains"/>
    <property type="match status" value="1"/>
</dbReference>
<evidence type="ECO:0000313" key="2">
    <source>
        <dbReference type="EMBL" id="MCZ2475110.1"/>
    </source>
</evidence>
<dbReference type="InterPro" id="IPR036291">
    <property type="entry name" value="NAD(P)-bd_dom_sf"/>
</dbReference>
<sequence>MENSTILFFGGGRWARILILACINLKKKNWNIVVYTPRNSLGMQSWIDQNDLSEKVEVISDLTCIKNEIQAAIVVNAVKDHVSSINWALDQGIAVMVEKPMALNSVDLLFLLNKAKQQNVALVPAHIFLFCDYLYQFKEILVSEDEIETISIDWVDPKNEVRYSEVKTYDASLYVIADWLPHIMSILSMVIPTPILDTKFNELELQHGGAEVWLSLSSGNIPIQVSMAREGSARLRLLQIKSNTGKTYSINFTKEPGEIFVDGKLVKNETTWGQENRPTIKMVNSFLTLVESGKEDDALKVDIALKTCQLLDEMYPIYSKKRRKWLRDTNHLITDQAGIRYGLKEQRSVQLTNNKVIKWEEFVN</sequence>
<evidence type="ECO:0000313" key="3">
    <source>
        <dbReference type="Proteomes" id="UP001321186"/>
    </source>
</evidence>
<protein>
    <submittedName>
        <fullName evidence="2">Gfo/Idh/MocA family oxidoreductase</fullName>
    </submittedName>
</protein>
<reference evidence="2 3" key="1">
    <citation type="submission" date="2020-03" db="EMBL/GenBank/DDBJ databases">
        <authorList>
            <person name="Pitt A."/>
            <person name="Hahn M.W."/>
        </authorList>
    </citation>
    <scope>NUCLEOTIDE SEQUENCE [LARGE SCALE GENOMIC DNA]</scope>
    <source>
        <strain evidence="2 3">5A-MARBSE</strain>
    </source>
</reference>
<dbReference type="Gene3D" id="3.30.360.10">
    <property type="entry name" value="Dihydrodipicolinate Reductase, domain 2"/>
    <property type="match status" value="1"/>
</dbReference>
<accession>A0ABT4JH92</accession>
<dbReference type="Proteomes" id="UP001321186">
    <property type="component" value="Unassembled WGS sequence"/>
</dbReference>
<dbReference type="InterPro" id="IPR000683">
    <property type="entry name" value="Gfo/Idh/MocA-like_OxRdtase_N"/>
</dbReference>
<evidence type="ECO:0000259" key="1">
    <source>
        <dbReference type="Pfam" id="PF01408"/>
    </source>
</evidence>